<proteinExistence type="predicted"/>
<dbReference type="Pfam" id="PF10764">
    <property type="entry name" value="Gin"/>
    <property type="match status" value="1"/>
</dbReference>
<accession>A0ABY5SHM0</accession>
<keyword evidence="2" id="KW-1185">Reference proteome</keyword>
<dbReference type="InterPro" id="IPR019700">
    <property type="entry name" value="Sigma-G_inhibitor_Gin"/>
</dbReference>
<dbReference type="Proteomes" id="UP001057877">
    <property type="component" value="Chromosome"/>
</dbReference>
<dbReference type="EMBL" id="CP091430">
    <property type="protein sequence ID" value="UVI33502.1"/>
    <property type="molecule type" value="Genomic_DNA"/>
</dbReference>
<gene>
    <name evidence="1" type="ORF">L1F29_00075</name>
</gene>
<sequence>MEDHAGRNFCIICGHEKTDGIRIIDEFICEACETEMVETDVQDAKYPFFIHQLRRIWMQKNA</sequence>
<reference evidence="1" key="1">
    <citation type="submission" date="2022-01" db="EMBL/GenBank/DDBJ databases">
        <title>Paenibacillus spongiae sp. nov., isolated from marine sponge.</title>
        <authorList>
            <person name="Li Z."/>
            <person name="Zhang M."/>
        </authorList>
    </citation>
    <scope>NUCLEOTIDE SEQUENCE</scope>
    <source>
        <strain evidence="1">PHS-Z3</strain>
    </source>
</reference>
<evidence type="ECO:0000313" key="1">
    <source>
        <dbReference type="EMBL" id="UVI33502.1"/>
    </source>
</evidence>
<organism evidence="1 2">
    <name type="scientific">Paenibacillus spongiae</name>
    <dbReference type="NCBI Taxonomy" id="2909671"/>
    <lineage>
        <taxon>Bacteria</taxon>
        <taxon>Bacillati</taxon>
        <taxon>Bacillota</taxon>
        <taxon>Bacilli</taxon>
        <taxon>Bacillales</taxon>
        <taxon>Paenibacillaceae</taxon>
        <taxon>Paenibacillus</taxon>
    </lineage>
</organism>
<name>A0ABY5SHM0_9BACL</name>
<evidence type="ECO:0000313" key="2">
    <source>
        <dbReference type="Proteomes" id="UP001057877"/>
    </source>
</evidence>
<protein>
    <submittedName>
        <fullName evidence="1">Sigma factor G inhibitor Gin</fullName>
    </submittedName>
</protein>